<dbReference type="InterPro" id="IPR004372">
    <property type="entry name" value="Ac/propionate_kinase"/>
</dbReference>
<gene>
    <name evidence="9" type="primary">ackA</name>
    <name evidence="11" type="ORF">GCM10022414_00640</name>
</gene>
<protein>
    <recommendedName>
        <fullName evidence="9">Acetate kinase</fullName>
        <ecNumber evidence="9">2.7.2.1</ecNumber>
    </recommendedName>
    <alternativeName>
        <fullName evidence="9">Acetokinase</fullName>
    </alternativeName>
</protein>
<keyword evidence="7 9" id="KW-0067">ATP-binding</keyword>
<dbReference type="Proteomes" id="UP001500392">
    <property type="component" value="Unassembled WGS sequence"/>
</dbReference>
<evidence type="ECO:0000256" key="4">
    <source>
        <dbReference type="ARBA" id="ARBA00022723"/>
    </source>
</evidence>
<dbReference type="PRINTS" id="PR00471">
    <property type="entry name" value="ACETATEKNASE"/>
</dbReference>
<feature type="binding site" evidence="9">
    <location>
        <position position="63"/>
    </location>
    <ligand>
        <name>substrate</name>
    </ligand>
</feature>
<keyword evidence="5 9" id="KW-0547">Nucleotide-binding</keyword>
<dbReference type="InterPro" id="IPR043129">
    <property type="entry name" value="ATPase_NBD"/>
</dbReference>
<evidence type="ECO:0000256" key="3">
    <source>
        <dbReference type="ARBA" id="ARBA00022679"/>
    </source>
</evidence>
<dbReference type="EC" id="2.7.2.1" evidence="9"/>
<feature type="active site" description="Proton donor/acceptor" evidence="9">
    <location>
        <position position="119"/>
    </location>
</feature>
<evidence type="ECO:0000256" key="6">
    <source>
        <dbReference type="ARBA" id="ARBA00022777"/>
    </source>
</evidence>
<dbReference type="Gene3D" id="3.30.420.40">
    <property type="match status" value="2"/>
</dbReference>
<evidence type="ECO:0000256" key="10">
    <source>
        <dbReference type="RuleBase" id="RU003835"/>
    </source>
</evidence>
<evidence type="ECO:0000256" key="2">
    <source>
        <dbReference type="ARBA" id="ARBA00022490"/>
    </source>
</evidence>
<dbReference type="GO" id="GO:0016301">
    <property type="term" value="F:kinase activity"/>
    <property type="evidence" value="ECO:0007669"/>
    <property type="project" value="UniProtKB-KW"/>
</dbReference>
<comment type="caution">
    <text evidence="9">Lacks conserved residue(s) required for the propagation of feature annotation.</text>
</comment>
<evidence type="ECO:0000256" key="9">
    <source>
        <dbReference type="HAMAP-Rule" id="MF_00020"/>
    </source>
</evidence>
<feature type="binding site" evidence="9">
    <location>
        <begin position="300"/>
        <end position="304"/>
    </location>
    <ligand>
        <name>ATP</name>
        <dbReference type="ChEBI" id="CHEBI:30616"/>
    </ligand>
</feature>
<evidence type="ECO:0000313" key="11">
    <source>
        <dbReference type="EMBL" id="GAA4082100.1"/>
    </source>
</evidence>
<dbReference type="Pfam" id="PF00871">
    <property type="entry name" value="Acetate_kinase"/>
    <property type="match status" value="1"/>
</dbReference>
<dbReference type="PROSITE" id="PS01076">
    <property type="entry name" value="ACETATE_KINASE_2"/>
    <property type="match status" value="1"/>
</dbReference>
<comment type="subcellular location">
    <subcellularLocation>
        <location evidence="9">Cytoplasm</location>
    </subcellularLocation>
</comment>
<dbReference type="PANTHER" id="PTHR21060">
    <property type="entry name" value="ACETATE KINASE"/>
    <property type="match status" value="1"/>
</dbReference>
<comment type="caution">
    <text evidence="11">The sequence shown here is derived from an EMBL/GenBank/DDBJ whole genome shotgun (WGS) entry which is preliminary data.</text>
</comment>
<dbReference type="NCBIfam" id="TIGR00016">
    <property type="entry name" value="ackA"/>
    <property type="match status" value="1"/>
</dbReference>
<comment type="catalytic activity">
    <reaction evidence="9">
        <text>acetate + ATP = acetyl phosphate + ADP</text>
        <dbReference type="Rhea" id="RHEA:11352"/>
        <dbReference type="ChEBI" id="CHEBI:22191"/>
        <dbReference type="ChEBI" id="CHEBI:30089"/>
        <dbReference type="ChEBI" id="CHEBI:30616"/>
        <dbReference type="ChEBI" id="CHEBI:456216"/>
        <dbReference type="EC" id="2.7.2.1"/>
    </reaction>
</comment>
<reference evidence="12" key="1">
    <citation type="journal article" date="2019" name="Int. J. Syst. Evol. Microbiol.">
        <title>The Global Catalogue of Microorganisms (GCM) 10K type strain sequencing project: providing services to taxonomists for standard genome sequencing and annotation.</title>
        <authorList>
            <consortium name="The Broad Institute Genomics Platform"/>
            <consortium name="The Broad Institute Genome Sequencing Center for Infectious Disease"/>
            <person name="Wu L."/>
            <person name="Ma J."/>
        </authorList>
    </citation>
    <scope>NUCLEOTIDE SEQUENCE [LARGE SCALE GENOMIC DNA]</scope>
    <source>
        <strain evidence="12">JCM 17304</strain>
    </source>
</reference>
<organism evidence="11 12">
    <name type="scientific">Zhongshania borealis</name>
    <dbReference type="NCBI Taxonomy" id="889488"/>
    <lineage>
        <taxon>Bacteria</taxon>
        <taxon>Pseudomonadati</taxon>
        <taxon>Pseudomonadota</taxon>
        <taxon>Gammaproteobacteria</taxon>
        <taxon>Cellvibrionales</taxon>
        <taxon>Spongiibacteraceae</taxon>
        <taxon>Zhongshania</taxon>
    </lineage>
</organism>
<keyword evidence="12" id="KW-1185">Reference proteome</keyword>
<comment type="similarity">
    <text evidence="1 9 10">Belongs to the acetokinase family.</text>
</comment>
<evidence type="ECO:0000256" key="1">
    <source>
        <dbReference type="ARBA" id="ARBA00008748"/>
    </source>
</evidence>
<dbReference type="PANTHER" id="PTHR21060:SF21">
    <property type="entry name" value="ACETATE KINASE"/>
    <property type="match status" value="1"/>
</dbReference>
<comment type="subunit">
    <text evidence="9">Homodimer.</text>
</comment>
<dbReference type="InterPro" id="IPR023865">
    <property type="entry name" value="Aliphatic_acid_kinase_CS"/>
</dbReference>
<feature type="site" description="Transition state stabilizer" evidence="9">
    <location>
        <position position="211"/>
    </location>
</feature>
<keyword evidence="6 9" id="KW-0418">Kinase</keyword>
<keyword evidence="3 9" id="KW-0808">Transferase</keyword>
<name>A0ABP7W7U0_9GAMM</name>
<dbReference type="InterPro" id="IPR000890">
    <property type="entry name" value="Aliphatic_acid_kin_short-chain"/>
</dbReference>
<feature type="binding site" evidence="9">
    <location>
        <begin position="253"/>
        <end position="255"/>
    </location>
    <ligand>
        <name>ATP</name>
        <dbReference type="ChEBI" id="CHEBI:30616"/>
    </ligand>
</feature>
<evidence type="ECO:0000256" key="7">
    <source>
        <dbReference type="ARBA" id="ARBA00022840"/>
    </source>
</evidence>
<comment type="function">
    <text evidence="9">Catalyzes the formation of acetyl phosphate from acetate and ATP. Can also catalyze the reverse reaction.</text>
</comment>
<evidence type="ECO:0000256" key="8">
    <source>
        <dbReference type="ARBA" id="ARBA00022842"/>
    </source>
</evidence>
<dbReference type="SUPFAM" id="SSF53067">
    <property type="entry name" value="Actin-like ATPase domain"/>
    <property type="match status" value="2"/>
</dbReference>
<keyword evidence="4 9" id="KW-0479">Metal-binding</keyword>
<accession>A0ABP7W7U0</accession>
<feature type="site" description="Transition state stabilizer" evidence="9">
    <location>
        <position position="150"/>
    </location>
</feature>
<keyword evidence="2 9" id="KW-0963">Cytoplasm</keyword>
<comment type="cofactor">
    <cofactor evidence="9">
        <name>Mg(2+)</name>
        <dbReference type="ChEBI" id="CHEBI:18420"/>
    </cofactor>
    <cofactor evidence="9">
        <name>Mn(2+)</name>
        <dbReference type="ChEBI" id="CHEBI:29035"/>
    </cofactor>
    <text evidence="9">Mg(2+). Can also accept Mn(2+).</text>
</comment>
<dbReference type="EMBL" id="BAABDM010000001">
    <property type="protein sequence ID" value="GAA4082100.1"/>
    <property type="molecule type" value="Genomic_DNA"/>
</dbReference>
<evidence type="ECO:0000313" key="12">
    <source>
        <dbReference type="Proteomes" id="UP001500392"/>
    </source>
</evidence>
<evidence type="ECO:0000256" key="5">
    <source>
        <dbReference type="ARBA" id="ARBA00022741"/>
    </source>
</evidence>
<feature type="binding site" evidence="9">
    <location>
        <position position="351"/>
    </location>
    <ligand>
        <name>Mg(2+)</name>
        <dbReference type="ChEBI" id="CHEBI:18420"/>
    </ligand>
</feature>
<comment type="pathway">
    <text evidence="9">Metabolic intermediate biosynthesis; acetyl-CoA biosynthesis; acetyl-CoA from acetate: step 1/2.</text>
</comment>
<dbReference type="HAMAP" id="MF_00020">
    <property type="entry name" value="Acetate_kinase"/>
    <property type="match status" value="1"/>
</dbReference>
<dbReference type="PIRSF" id="PIRSF000722">
    <property type="entry name" value="Acetate_prop_kin"/>
    <property type="match status" value="1"/>
</dbReference>
<keyword evidence="8 9" id="KW-0460">Magnesium</keyword>
<sequence length="370" mass="39989">MILTGKIDRIGLSDTRLNAKEILSGKNHSCDIDGTDHARVAAQLLKWLNTQARFCLIQAVGHRLVHGMNLSDATLITPSLLAELKEAAPYDPEHLPLEIALIEACIEHYPSLQQVACFDSVFHHGMPRVASQLPLPRHYEEQGLRRYGYHGLSCEYLMQELHRLGDPAAVSGRVILAHLGNGASMTAVLAGQSVDTSMGFTPSSGMMMGTRSGDMDPGVAVFLSRSGQLDSEQFYTMVNHESGLLGVSGRSSDVRELLAIEADDVPAAEAIALFCYQAAKLIGAYSAALGGLDTLVFAGGIGENSPQIRKRICGNLGFLGITLNRTRNLEATPIISADCATVKVRVIATNEEIIMVHSVKRVLKLDVIQY</sequence>
<proteinExistence type="inferred from homology"/>
<feature type="binding site" evidence="9">
    <location>
        <begin position="178"/>
        <end position="182"/>
    </location>
    <ligand>
        <name>ATP</name>
        <dbReference type="ChEBI" id="CHEBI:30616"/>
    </ligand>
</feature>